<dbReference type="InterPro" id="IPR001343">
    <property type="entry name" value="Hemolysn_Ca-bd"/>
</dbReference>
<evidence type="ECO:0000313" key="1">
    <source>
        <dbReference type="EMBL" id="QCI79125.1"/>
    </source>
</evidence>
<sequence>MNGVSESLQVTGFERLVVRAPDQGGSFSGGNGDDIFIGGAGYDSFNVGWGFDSVDGGTGNDGLGLDFNAAASGVTIARSSSGPDFTYSATSGGQILASGQATSIERLSIYDSRFDDVLNGGDGDDYFSLTRGHDIVSGGAGFDQVFTLSTVMVMALILLPSLLEQKNSPLSQRAVMQLFHLPYLQVLKV</sequence>
<evidence type="ECO:0000313" key="2">
    <source>
        <dbReference type="Proteomes" id="UP000298714"/>
    </source>
</evidence>
<dbReference type="GO" id="GO:0005509">
    <property type="term" value="F:calcium ion binding"/>
    <property type="evidence" value="ECO:0007669"/>
    <property type="project" value="InterPro"/>
</dbReference>
<proteinExistence type="predicted"/>
<name>A0A4D7C603_9SPHN</name>
<reference evidence="2" key="1">
    <citation type="submission" date="2019-04" db="EMBL/GenBank/DDBJ databases">
        <title>Complete genome sequence of Sphingomonas sp. W1-2-3.</title>
        <authorList>
            <person name="Im W.T."/>
        </authorList>
    </citation>
    <scope>NUCLEOTIDE SEQUENCE [LARGE SCALE GENOMIC DNA]</scope>
    <source>
        <strain evidence="2">W1-2-3</strain>
    </source>
</reference>
<dbReference type="Proteomes" id="UP000298714">
    <property type="component" value="Chromosome"/>
</dbReference>
<gene>
    <name evidence="1" type="ORF">E6W36_04800</name>
</gene>
<dbReference type="EMBL" id="CP039704">
    <property type="protein sequence ID" value="QCI79125.1"/>
    <property type="molecule type" value="Genomic_DNA"/>
</dbReference>
<organism evidence="1 2">
    <name type="scientific">Hankyongella ginsenosidimutans</name>
    <dbReference type="NCBI Taxonomy" id="1763828"/>
    <lineage>
        <taxon>Bacteria</taxon>
        <taxon>Pseudomonadati</taxon>
        <taxon>Pseudomonadota</taxon>
        <taxon>Alphaproteobacteria</taxon>
        <taxon>Sphingomonadales</taxon>
        <taxon>Sphingomonadaceae</taxon>
        <taxon>Hankyongella</taxon>
    </lineage>
</organism>
<dbReference type="KEGG" id="hgn:E6W36_04800"/>
<dbReference type="AlphaFoldDB" id="A0A4D7C603"/>
<dbReference type="RefSeq" id="WP_222873935.1">
    <property type="nucleotide sequence ID" value="NZ_CP039704.1"/>
</dbReference>
<dbReference type="PRINTS" id="PR00313">
    <property type="entry name" value="CABNDNGRPT"/>
</dbReference>
<evidence type="ECO:0008006" key="3">
    <source>
        <dbReference type="Google" id="ProtNLM"/>
    </source>
</evidence>
<dbReference type="InterPro" id="IPR011049">
    <property type="entry name" value="Serralysin-like_metalloprot_C"/>
</dbReference>
<keyword evidence="2" id="KW-1185">Reference proteome</keyword>
<protein>
    <recommendedName>
        <fullName evidence="3">Calcium-binding protein</fullName>
    </recommendedName>
</protein>
<dbReference type="SUPFAM" id="SSF51120">
    <property type="entry name" value="beta-Roll"/>
    <property type="match status" value="1"/>
</dbReference>
<accession>A0A4D7C603</accession>
<dbReference type="Pfam" id="PF00353">
    <property type="entry name" value="HemolysinCabind"/>
    <property type="match status" value="2"/>
</dbReference>